<dbReference type="EnsemblPlants" id="TuG1812G0200005904.01.T01">
    <property type="protein sequence ID" value="TuG1812G0200005904.01.T01"/>
    <property type="gene ID" value="TuG1812G0200005904.01"/>
</dbReference>
<dbReference type="Gramene" id="TuG1812G0200005904.01.T01">
    <property type="protein sequence ID" value="TuG1812G0200005904.01.T01"/>
    <property type="gene ID" value="TuG1812G0200005904.01"/>
</dbReference>
<sequence>MVGCLLLTVPSPDLLRKVTHNLVGHSNIEDETSG</sequence>
<protein>
    <submittedName>
        <fullName evidence="1">Uncharacterized protein</fullName>
    </submittedName>
</protein>
<name>A0A8R7PLU7_TRIUA</name>
<dbReference type="AlphaFoldDB" id="A0A8R7PLU7"/>
<proteinExistence type="predicted"/>
<reference evidence="1" key="2">
    <citation type="submission" date="2018-03" db="EMBL/GenBank/DDBJ databases">
        <title>The Triticum urartu genome reveals the dynamic nature of wheat genome evolution.</title>
        <authorList>
            <person name="Ling H."/>
            <person name="Ma B."/>
            <person name="Shi X."/>
            <person name="Liu H."/>
            <person name="Dong L."/>
            <person name="Sun H."/>
            <person name="Cao Y."/>
            <person name="Gao Q."/>
            <person name="Zheng S."/>
            <person name="Li Y."/>
            <person name="Yu Y."/>
            <person name="Du H."/>
            <person name="Qi M."/>
            <person name="Li Y."/>
            <person name="Yu H."/>
            <person name="Cui Y."/>
            <person name="Wang N."/>
            <person name="Chen C."/>
            <person name="Wu H."/>
            <person name="Zhao Y."/>
            <person name="Zhang J."/>
            <person name="Li Y."/>
            <person name="Zhou W."/>
            <person name="Zhang B."/>
            <person name="Hu W."/>
            <person name="Eijk M."/>
            <person name="Tang J."/>
            <person name="Witsenboer H."/>
            <person name="Zhao S."/>
            <person name="Li Z."/>
            <person name="Zhang A."/>
            <person name="Wang D."/>
            <person name="Liang C."/>
        </authorList>
    </citation>
    <scope>NUCLEOTIDE SEQUENCE [LARGE SCALE GENOMIC DNA]</scope>
    <source>
        <strain evidence="1">cv. G1812</strain>
    </source>
</reference>
<reference evidence="1" key="3">
    <citation type="submission" date="2022-06" db="UniProtKB">
        <authorList>
            <consortium name="EnsemblPlants"/>
        </authorList>
    </citation>
    <scope>IDENTIFICATION</scope>
</reference>
<accession>A0A8R7PLU7</accession>
<organism evidence="1 2">
    <name type="scientific">Triticum urartu</name>
    <name type="common">Red wild einkorn</name>
    <name type="synonym">Crithodium urartu</name>
    <dbReference type="NCBI Taxonomy" id="4572"/>
    <lineage>
        <taxon>Eukaryota</taxon>
        <taxon>Viridiplantae</taxon>
        <taxon>Streptophyta</taxon>
        <taxon>Embryophyta</taxon>
        <taxon>Tracheophyta</taxon>
        <taxon>Spermatophyta</taxon>
        <taxon>Magnoliopsida</taxon>
        <taxon>Liliopsida</taxon>
        <taxon>Poales</taxon>
        <taxon>Poaceae</taxon>
        <taxon>BOP clade</taxon>
        <taxon>Pooideae</taxon>
        <taxon>Triticodae</taxon>
        <taxon>Triticeae</taxon>
        <taxon>Triticinae</taxon>
        <taxon>Triticum</taxon>
    </lineage>
</organism>
<evidence type="ECO:0000313" key="1">
    <source>
        <dbReference type="EnsemblPlants" id="TuG1812G0200005904.01.T01"/>
    </source>
</evidence>
<reference evidence="2" key="1">
    <citation type="journal article" date="2013" name="Nature">
        <title>Draft genome of the wheat A-genome progenitor Triticum urartu.</title>
        <authorList>
            <person name="Ling H.Q."/>
            <person name="Zhao S."/>
            <person name="Liu D."/>
            <person name="Wang J."/>
            <person name="Sun H."/>
            <person name="Zhang C."/>
            <person name="Fan H."/>
            <person name="Li D."/>
            <person name="Dong L."/>
            <person name="Tao Y."/>
            <person name="Gao C."/>
            <person name="Wu H."/>
            <person name="Li Y."/>
            <person name="Cui Y."/>
            <person name="Guo X."/>
            <person name="Zheng S."/>
            <person name="Wang B."/>
            <person name="Yu K."/>
            <person name="Liang Q."/>
            <person name="Yang W."/>
            <person name="Lou X."/>
            <person name="Chen J."/>
            <person name="Feng M."/>
            <person name="Jian J."/>
            <person name="Zhang X."/>
            <person name="Luo G."/>
            <person name="Jiang Y."/>
            <person name="Liu J."/>
            <person name="Wang Z."/>
            <person name="Sha Y."/>
            <person name="Zhang B."/>
            <person name="Wu H."/>
            <person name="Tang D."/>
            <person name="Shen Q."/>
            <person name="Xue P."/>
            <person name="Zou S."/>
            <person name="Wang X."/>
            <person name="Liu X."/>
            <person name="Wang F."/>
            <person name="Yang Y."/>
            <person name="An X."/>
            <person name="Dong Z."/>
            <person name="Zhang K."/>
            <person name="Zhang X."/>
            <person name="Luo M.C."/>
            <person name="Dvorak J."/>
            <person name="Tong Y."/>
            <person name="Wang J."/>
            <person name="Yang H."/>
            <person name="Li Z."/>
            <person name="Wang D."/>
            <person name="Zhang A."/>
            <person name="Wang J."/>
        </authorList>
    </citation>
    <scope>NUCLEOTIDE SEQUENCE</scope>
    <source>
        <strain evidence="2">cv. G1812</strain>
    </source>
</reference>
<keyword evidence="2" id="KW-1185">Reference proteome</keyword>
<dbReference type="Proteomes" id="UP000015106">
    <property type="component" value="Chromosome 2"/>
</dbReference>
<evidence type="ECO:0000313" key="2">
    <source>
        <dbReference type="Proteomes" id="UP000015106"/>
    </source>
</evidence>